<protein>
    <submittedName>
        <fullName evidence="2">Uncharacterized protein</fullName>
    </submittedName>
</protein>
<evidence type="ECO:0000313" key="2">
    <source>
        <dbReference type="EMBL" id="GGI99042.1"/>
    </source>
</evidence>
<accession>A0A917K5V1</accession>
<dbReference type="RefSeq" id="WP_188965071.1">
    <property type="nucleotide sequence ID" value="NZ_BMKW01000001.1"/>
</dbReference>
<evidence type="ECO:0000313" key="3">
    <source>
        <dbReference type="Proteomes" id="UP000661507"/>
    </source>
</evidence>
<feature type="region of interest" description="Disordered" evidence="1">
    <location>
        <begin position="1"/>
        <end position="21"/>
    </location>
</feature>
<keyword evidence="3" id="KW-1185">Reference proteome</keyword>
<comment type="caution">
    <text evidence="2">The sequence shown here is derived from an EMBL/GenBank/DDBJ whole genome shotgun (WGS) entry which is preliminary data.</text>
</comment>
<reference evidence="2" key="1">
    <citation type="journal article" date="2014" name="Int. J. Syst. Evol. Microbiol.">
        <title>Complete genome sequence of Corynebacterium casei LMG S-19264T (=DSM 44701T), isolated from a smear-ripened cheese.</title>
        <authorList>
            <consortium name="US DOE Joint Genome Institute (JGI-PGF)"/>
            <person name="Walter F."/>
            <person name="Albersmeier A."/>
            <person name="Kalinowski J."/>
            <person name="Ruckert C."/>
        </authorList>
    </citation>
    <scope>NUCLEOTIDE SEQUENCE</scope>
    <source>
        <strain evidence="2">CGMCC 1.3617</strain>
    </source>
</reference>
<dbReference type="AlphaFoldDB" id="A0A917K5V1"/>
<organism evidence="2 3">
    <name type="scientific">Neoroseomonas lacus</name>
    <dbReference type="NCBI Taxonomy" id="287609"/>
    <lineage>
        <taxon>Bacteria</taxon>
        <taxon>Pseudomonadati</taxon>
        <taxon>Pseudomonadota</taxon>
        <taxon>Alphaproteobacteria</taxon>
        <taxon>Acetobacterales</taxon>
        <taxon>Acetobacteraceae</taxon>
        <taxon>Neoroseomonas</taxon>
    </lineage>
</organism>
<proteinExistence type="predicted"/>
<name>A0A917K5V1_9PROT</name>
<reference evidence="2" key="2">
    <citation type="submission" date="2020-09" db="EMBL/GenBank/DDBJ databases">
        <authorList>
            <person name="Sun Q."/>
            <person name="Zhou Y."/>
        </authorList>
    </citation>
    <scope>NUCLEOTIDE SEQUENCE</scope>
    <source>
        <strain evidence="2">CGMCC 1.3617</strain>
    </source>
</reference>
<dbReference type="EMBL" id="BMKW01000001">
    <property type="protein sequence ID" value="GGI99042.1"/>
    <property type="molecule type" value="Genomic_DNA"/>
</dbReference>
<gene>
    <name evidence="2" type="ORF">GCM10011320_02240</name>
</gene>
<sequence>MSIAYDAETNAGQPPVGPAPAPWRSRALRAAGAVSLGFVAGYGVALMRPAAVPATATPLALAAYAVSEANLARLAADMALEMQRLADAERDYVRFRGSRQEADSLMRAGLALSEGLRAGGSYAVPLAALRGLDAGEDAIAPLSAALLRDVDGVPDRAGLSAQLDAIAASVLALGEEEPQRWTTRMAQRIVALVRSDSRVAIQARRSEIFATARDAAARGLLEEAMAALAPLDADAAAALSGWVEASRQRIALDRMADRVAAVLAAYAYR</sequence>
<dbReference type="Proteomes" id="UP000661507">
    <property type="component" value="Unassembled WGS sequence"/>
</dbReference>
<evidence type="ECO:0000256" key="1">
    <source>
        <dbReference type="SAM" id="MobiDB-lite"/>
    </source>
</evidence>